<name>A0A9P4Y315_CRYP1</name>
<dbReference type="InterPro" id="IPR013763">
    <property type="entry name" value="Cyclin-like_dom"/>
</dbReference>
<dbReference type="GO" id="GO:0006357">
    <property type="term" value="P:regulation of transcription by RNA polymerase II"/>
    <property type="evidence" value="ECO:0007669"/>
    <property type="project" value="InterPro"/>
</dbReference>
<feature type="compositionally biased region" description="Low complexity" evidence="4">
    <location>
        <begin position="214"/>
        <end position="228"/>
    </location>
</feature>
<dbReference type="GO" id="GO:0016538">
    <property type="term" value="F:cyclin-dependent protein serine/threonine kinase regulator activity"/>
    <property type="evidence" value="ECO:0007669"/>
    <property type="project" value="InterPro"/>
</dbReference>
<dbReference type="InterPro" id="IPR006671">
    <property type="entry name" value="Cyclin_N"/>
</dbReference>
<feature type="region of interest" description="Disordered" evidence="4">
    <location>
        <begin position="214"/>
        <end position="253"/>
    </location>
</feature>
<dbReference type="CDD" id="cd20513">
    <property type="entry name" value="CYCLIN_CCNC_rpt1"/>
    <property type="match status" value="1"/>
</dbReference>
<protein>
    <recommendedName>
        <fullName evidence="2">RNA polymerase II holoenzyme cyclin-like subunit</fullName>
    </recommendedName>
</protein>
<reference evidence="6" key="1">
    <citation type="journal article" date="2020" name="Phytopathology">
        <title>Genome sequence of the chestnut blight fungus Cryphonectria parasitica EP155: A fundamental resource for an archetypical invasive plant pathogen.</title>
        <authorList>
            <person name="Crouch J.A."/>
            <person name="Dawe A."/>
            <person name="Aerts A."/>
            <person name="Barry K."/>
            <person name="Churchill A.C.L."/>
            <person name="Grimwood J."/>
            <person name="Hillman B."/>
            <person name="Milgroom M.G."/>
            <person name="Pangilinan J."/>
            <person name="Smith M."/>
            <person name="Salamov A."/>
            <person name="Schmutz J."/>
            <person name="Yadav J."/>
            <person name="Grigoriev I.V."/>
            <person name="Nuss D."/>
        </authorList>
    </citation>
    <scope>NUCLEOTIDE SEQUENCE</scope>
    <source>
        <strain evidence="6">EP155</strain>
    </source>
</reference>
<dbReference type="InterPro" id="IPR043198">
    <property type="entry name" value="Cyclin/Ssn8"/>
</dbReference>
<dbReference type="PIRSF" id="PIRSF028758">
    <property type="entry name" value="Cyclin, C/H/G types"/>
    <property type="match status" value="1"/>
</dbReference>
<accession>A0A9P4Y315</accession>
<evidence type="ECO:0000313" key="6">
    <source>
        <dbReference type="EMBL" id="KAF3765520.1"/>
    </source>
</evidence>
<evidence type="ECO:0000256" key="1">
    <source>
        <dbReference type="ARBA" id="ARBA00008638"/>
    </source>
</evidence>
<dbReference type="SUPFAM" id="SSF47954">
    <property type="entry name" value="Cyclin-like"/>
    <property type="match status" value="2"/>
</dbReference>
<feature type="compositionally biased region" description="Polar residues" evidence="4">
    <location>
        <begin position="240"/>
        <end position="253"/>
    </location>
</feature>
<dbReference type="Pfam" id="PF00134">
    <property type="entry name" value="Cyclin_N"/>
    <property type="match status" value="1"/>
</dbReference>
<gene>
    <name evidence="6" type="ORF">M406DRAFT_88389</name>
</gene>
<dbReference type="GeneID" id="63843248"/>
<dbReference type="RefSeq" id="XP_040776481.1">
    <property type="nucleotide sequence ID" value="XM_040926119.1"/>
</dbReference>
<dbReference type="PANTHER" id="PTHR10026">
    <property type="entry name" value="CYCLIN"/>
    <property type="match status" value="1"/>
</dbReference>
<sequence>MAANYWESTQRKHWQFTKEQLASIRQKLEDEDPALVQSFGLPQLRHLNIFFNQQTNRLAKRLGTRQQAIATAQVYIKRFYTKVEIRRTNPFLVMATALYLACKMEECPQHIRLVTQEARGLWTDMQLFHEPSKIGECEFWLISELNSHLIVHQPYRTLTSLQSNLNLTNDELALAWSIVNDHYMTDLPLIYPPHTIALTAILLAIVFRPSQNSGAAQGQAQSPSSSQGSGTGTAGLGTPNGQQSSQQGVDSASNAHKIERYSKVQRFGHWLSESNVDLEAMVDCTQELISFYDCHEAYNDKLTREQIVRFIKARGLDKG</sequence>
<evidence type="ECO:0000256" key="4">
    <source>
        <dbReference type="SAM" id="MobiDB-lite"/>
    </source>
</evidence>
<evidence type="ECO:0000256" key="3">
    <source>
        <dbReference type="RuleBase" id="RU000383"/>
    </source>
</evidence>
<dbReference type="AlphaFoldDB" id="A0A9P4Y315"/>
<evidence type="ECO:0000259" key="5">
    <source>
        <dbReference type="SMART" id="SM00385"/>
    </source>
</evidence>
<organism evidence="6 7">
    <name type="scientific">Cryphonectria parasitica (strain ATCC 38755 / EP155)</name>
    <dbReference type="NCBI Taxonomy" id="660469"/>
    <lineage>
        <taxon>Eukaryota</taxon>
        <taxon>Fungi</taxon>
        <taxon>Dikarya</taxon>
        <taxon>Ascomycota</taxon>
        <taxon>Pezizomycotina</taxon>
        <taxon>Sordariomycetes</taxon>
        <taxon>Sordariomycetidae</taxon>
        <taxon>Diaporthales</taxon>
        <taxon>Cryphonectriaceae</taxon>
        <taxon>Cryphonectria-Endothia species complex</taxon>
        <taxon>Cryphonectria</taxon>
    </lineage>
</organism>
<evidence type="ECO:0000256" key="2">
    <source>
        <dbReference type="ARBA" id="ARBA00014912"/>
    </source>
</evidence>
<evidence type="ECO:0000313" key="7">
    <source>
        <dbReference type="Proteomes" id="UP000803844"/>
    </source>
</evidence>
<dbReference type="Proteomes" id="UP000803844">
    <property type="component" value="Unassembled WGS sequence"/>
</dbReference>
<dbReference type="InterPro" id="IPR036915">
    <property type="entry name" value="Cyclin-like_sf"/>
</dbReference>
<dbReference type="EMBL" id="MU032347">
    <property type="protein sequence ID" value="KAF3765520.1"/>
    <property type="molecule type" value="Genomic_DNA"/>
</dbReference>
<dbReference type="Gene3D" id="1.10.472.10">
    <property type="entry name" value="Cyclin-like"/>
    <property type="match status" value="2"/>
</dbReference>
<keyword evidence="3" id="KW-0195">Cyclin</keyword>
<feature type="domain" description="Cyclin-like" evidence="5">
    <location>
        <begin position="53"/>
        <end position="143"/>
    </location>
</feature>
<feature type="domain" description="Cyclin-like" evidence="5">
    <location>
        <begin position="156"/>
        <end position="266"/>
    </location>
</feature>
<keyword evidence="7" id="KW-1185">Reference proteome</keyword>
<comment type="similarity">
    <text evidence="1">Belongs to the cyclin family. Cyclin C subfamily.</text>
</comment>
<comment type="caution">
    <text evidence="6">The sequence shown here is derived from an EMBL/GenBank/DDBJ whole genome shotgun (WGS) entry which is preliminary data.</text>
</comment>
<dbReference type="OrthoDB" id="10266018at2759"/>
<dbReference type="SMART" id="SM00385">
    <property type="entry name" value="CYCLIN"/>
    <property type="match status" value="2"/>
</dbReference>
<proteinExistence type="inferred from homology"/>